<keyword evidence="6" id="KW-0249">Electron transport</keyword>
<proteinExistence type="predicted"/>
<keyword evidence="3 10" id="KW-0001">2Fe-2S</keyword>
<keyword evidence="7 10" id="KW-0408">Iron</keyword>
<comment type="cofactor">
    <cofactor evidence="9">
        <name>[2Fe-2S] cluster</name>
        <dbReference type="ChEBI" id="CHEBI:190135"/>
    </cofactor>
</comment>
<evidence type="ECO:0000256" key="4">
    <source>
        <dbReference type="ARBA" id="ARBA00022723"/>
    </source>
</evidence>
<evidence type="ECO:0000256" key="3">
    <source>
        <dbReference type="ARBA" id="ARBA00022714"/>
    </source>
</evidence>
<dbReference type="InterPro" id="IPR001433">
    <property type="entry name" value="OxRdtase_FAD/NAD-bd"/>
</dbReference>
<dbReference type="CDD" id="cd06221">
    <property type="entry name" value="sulfite_reductase_like"/>
    <property type="match status" value="1"/>
</dbReference>
<keyword evidence="1" id="KW-0813">Transport</keyword>
<dbReference type="Pfam" id="PF00175">
    <property type="entry name" value="NAD_binding_1"/>
    <property type="match status" value="1"/>
</dbReference>
<dbReference type="PRINTS" id="PR00410">
    <property type="entry name" value="PHEHYDRXLASE"/>
</dbReference>
<sequence>MKENPYQPVEAKLLEVTDETPNIKTFVVKPLEEISFQTGQFMELTCPGVGEAPFTPSSSPSVKDKMEFTIMKVGGVTQTLHELKPGAIVGLRGPFGKGYPLQDFEGKEVLIVGGGVGLAPLRSLLLTLLEEKEKYKKIMLCYGARSPQDIVYKGCVSGWCEVKSSLDVRLTVDTDEKNERPKGCGVGLVTTTCDSLGLDLKNSVAIVCGPPIMMKFTTLKLLDCGYAPQNIYLSMEKNMSCGLGICGHCMLDKYFVCKDGPVFTYEQLKDIPDIWT</sequence>
<keyword evidence="5" id="KW-0274">FAD</keyword>
<name>A0A1J4SDV5_9BACT</name>
<feature type="binding site" evidence="10">
    <location>
        <position position="246"/>
    </location>
    <ligand>
        <name>[2Fe-2S] cluster</name>
        <dbReference type="ChEBI" id="CHEBI:190135"/>
    </ligand>
</feature>
<dbReference type="InterPro" id="IPR039261">
    <property type="entry name" value="FNR_nucleotide-bd"/>
</dbReference>
<dbReference type="InterPro" id="IPR017927">
    <property type="entry name" value="FAD-bd_FR_type"/>
</dbReference>
<keyword evidence="2" id="KW-0285">Flavoprotein</keyword>
<evidence type="ECO:0000313" key="13">
    <source>
        <dbReference type="Proteomes" id="UP000182278"/>
    </source>
</evidence>
<keyword evidence="4 10" id="KW-0479">Metal-binding</keyword>
<evidence type="ECO:0000256" key="9">
    <source>
        <dbReference type="ARBA" id="ARBA00034078"/>
    </source>
</evidence>
<feature type="domain" description="FAD-binding FR-type" evidence="11">
    <location>
        <begin position="6"/>
        <end position="101"/>
    </location>
</feature>
<dbReference type="InterPro" id="IPR050353">
    <property type="entry name" value="PyrK_electron_transfer"/>
</dbReference>
<organism evidence="12 13">
    <name type="scientific">Candidatus Desantisbacteria bacterium CG1_02_38_46</name>
    <dbReference type="NCBI Taxonomy" id="1817893"/>
    <lineage>
        <taxon>Bacteria</taxon>
        <taxon>Candidatus Desantisiibacteriota</taxon>
    </lineage>
</organism>
<dbReference type="Gene3D" id="3.40.50.80">
    <property type="entry name" value="Nucleotide-binding domain of ferredoxin-NADP reductase (FNR) module"/>
    <property type="match status" value="1"/>
</dbReference>
<dbReference type="InterPro" id="IPR008333">
    <property type="entry name" value="Cbr1-like_FAD-bd_dom"/>
</dbReference>
<evidence type="ECO:0000256" key="8">
    <source>
        <dbReference type="ARBA" id="ARBA00023014"/>
    </source>
</evidence>
<gene>
    <name evidence="12" type="ORF">AUJ66_05050</name>
</gene>
<dbReference type="GO" id="GO:0051537">
    <property type="term" value="F:2 iron, 2 sulfur cluster binding"/>
    <property type="evidence" value="ECO:0007669"/>
    <property type="project" value="UniProtKB-KW"/>
</dbReference>
<dbReference type="GO" id="GO:0046872">
    <property type="term" value="F:metal ion binding"/>
    <property type="evidence" value="ECO:0007669"/>
    <property type="project" value="UniProtKB-KW"/>
</dbReference>
<dbReference type="PANTHER" id="PTHR43513:SF1">
    <property type="entry name" value="ANAEROBIC SULFITE REDUCTASE SUBUNIT B"/>
    <property type="match status" value="1"/>
</dbReference>
<dbReference type="PROSITE" id="PS51384">
    <property type="entry name" value="FAD_FR"/>
    <property type="match status" value="1"/>
</dbReference>
<dbReference type="InterPro" id="IPR019480">
    <property type="entry name" value="Dihydroorotate_DH_Fe-S-bd"/>
</dbReference>
<dbReference type="Pfam" id="PF00970">
    <property type="entry name" value="FAD_binding_6"/>
    <property type="match status" value="1"/>
</dbReference>
<reference evidence="12 13" key="1">
    <citation type="journal article" date="2016" name="Environ. Microbiol.">
        <title>Genomic resolution of a cold subsurface aquifer community provides metabolic insights for novel microbes adapted to high CO concentrations.</title>
        <authorList>
            <person name="Probst A.J."/>
            <person name="Castelle C.J."/>
            <person name="Singh A."/>
            <person name="Brown C.T."/>
            <person name="Anantharaman K."/>
            <person name="Sharon I."/>
            <person name="Hug L.A."/>
            <person name="Burstein D."/>
            <person name="Emerson J.B."/>
            <person name="Thomas B.C."/>
            <person name="Banfield J.F."/>
        </authorList>
    </citation>
    <scope>NUCLEOTIDE SEQUENCE [LARGE SCALE GENOMIC DNA]</scope>
    <source>
        <strain evidence="12">CG1_02_38_46</strain>
    </source>
</reference>
<feature type="binding site" evidence="10">
    <location>
        <position position="241"/>
    </location>
    <ligand>
        <name>[2Fe-2S] cluster</name>
        <dbReference type="ChEBI" id="CHEBI:190135"/>
    </ligand>
</feature>
<dbReference type="Pfam" id="PF10418">
    <property type="entry name" value="DHODB_Fe-S_bind"/>
    <property type="match status" value="1"/>
</dbReference>
<feature type="binding site" evidence="10">
    <location>
        <position position="257"/>
    </location>
    <ligand>
        <name>[2Fe-2S] cluster</name>
        <dbReference type="ChEBI" id="CHEBI:190135"/>
    </ligand>
</feature>
<dbReference type="EMBL" id="MNUO01000074">
    <property type="protein sequence ID" value="OIN96874.1"/>
    <property type="molecule type" value="Genomic_DNA"/>
</dbReference>
<evidence type="ECO:0000259" key="11">
    <source>
        <dbReference type="PROSITE" id="PS51384"/>
    </source>
</evidence>
<evidence type="ECO:0000256" key="6">
    <source>
        <dbReference type="ARBA" id="ARBA00022982"/>
    </source>
</evidence>
<accession>A0A1J4SDV5</accession>
<comment type="cofactor">
    <cofactor evidence="10">
        <name>[2Fe-2S] cluster</name>
        <dbReference type="ChEBI" id="CHEBI:190135"/>
    </cofactor>
    <text evidence="10">Binds 1 [2Fe-2S] cluster per subunit.</text>
</comment>
<dbReference type="PIRSF" id="PIRSF006816">
    <property type="entry name" value="Cyc3_hyd_g"/>
    <property type="match status" value="1"/>
</dbReference>
<comment type="caution">
    <text evidence="12">The sequence shown here is derived from an EMBL/GenBank/DDBJ whole genome shotgun (WGS) entry which is preliminary data.</text>
</comment>
<evidence type="ECO:0000256" key="10">
    <source>
        <dbReference type="PIRSR" id="PIRSR006816-2"/>
    </source>
</evidence>
<keyword evidence="8 10" id="KW-0411">Iron-sulfur</keyword>
<dbReference type="STRING" id="1817893.AUJ66_05050"/>
<dbReference type="InterPro" id="IPR017938">
    <property type="entry name" value="Riboflavin_synthase-like_b-brl"/>
</dbReference>
<dbReference type="AlphaFoldDB" id="A0A1J4SDV5"/>
<feature type="binding site" evidence="10">
    <location>
        <position position="249"/>
    </location>
    <ligand>
        <name>[2Fe-2S] cluster</name>
        <dbReference type="ChEBI" id="CHEBI:190135"/>
    </ligand>
</feature>
<dbReference type="GO" id="GO:0006221">
    <property type="term" value="P:pyrimidine nucleotide biosynthetic process"/>
    <property type="evidence" value="ECO:0007669"/>
    <property type="project" value="InterPro"/>
</dbReference>
<dbReference type="GO" id="GO:0016491">
    <property type="term" value="F:oxidoreductase activity"/>
    <property type="evidence" value="ECO:0007669"/>
    <property type="project" value="InterPro"/>
</dbReference>
<dbReference type="Gene3D" id="2.10.240.10">
    <property type="entry name" value="Dihydroorotate dehydrogenase, electron transfer subunit"/>
    <property type="match status" value="1"/>
</dbReference>
<dbReference type="InterPro" id="IPR037117">
    <property type="entry name" value="Dihydroorotate_DH_ele_sf"/>
</dbReference>
<dbReference type="InterPro" id="IPR012165">
    <property type="entry name" value="Cyt_c3_hydrogenase_gsu"/>
</dbReference>
<protein>
    <submittedName>
        <fullName evidence="12">Oxidoreductase</fullName>
    </submittedName>
</protein>
<evidence type="ECO:0000256" key="5">
    <source>
        <dbReference type="ARBA" id="ARBA00022827"/>
    </source>
</evidence>
<dbReference type="Gene3D" id="2.40.30.10">
    <property type="entry name" value="Translation factors"/>
    <property type="match status" value="1"/>
</dbReference>
<dbReference type="SUPFAM" id="SSF63380">
    <property type="entry name" value="Riboflavin synthase domain-like"/>
    <property type="match status" value="1"/>
</dbReference>
<evidence type="ECO:0000256" key="1">
    <source>
        <dbReference type="ARBA" id="ARBA00022448"/>
    </source>
</evidence>
<dbReference type="SUPFAM" id="SSF52343">
    <property type="entry name" value="Ferredoxin reductase-like, C-terminal NADP-linked domain"/>
    <property type="match status" value="1"/>
</dbReference>
<evidence type="ECO:0000256" key="2">
    <source>
        <dbReference type="ARBA" id="ARBA00022630"/>
    </source>
</evidence>
<dbReference type="GO" id="GO:0050660">
    <property type="term" value="F:flavin adenine dinucleotide binding"/>
    <property type="evidence" value="ECO:0007669"/>
    <property type="project" value="InterPro"/>
</dbReference>
<dbReference type="PANTHER" id="PTHR43513">
    <property type="entry name" value="DIHYDROOROTATE DEHYDROGENASE B (NAD(+)), ELECTRON TRANSFER SUBUNIT"/>
    <property type="match status" value="1"/>
</dbReference>
<evidence type="ECO:0000256" key="7">
    <source>
        <dbReference type="ARBA" id="ARBA00023004"/>
    </source>
</evidence>
<dbReference type="Proteomes" id="UP000182278">
    <property type="component" value="Unassembled WGS sequence"/>
</dbReference>
<evidence type="ECO:0000313" key="12">
    <source>
        <dbReference type="EMBL" id="OIN96874.1"/>
    </source>
</evidence>